<dbReference type="NCBIfam" id="TIGR00338">
    <property type="entry name" value="serB"/>
    <property type="match status" value="1"/>
</dbReference>
<dbReference type="Gene3D" id="1.10.150.210">
    <property type="entry name" value="Phosphoserine phosphatase, domain 2"/>
    <property type="match status" value="1"/>
</dbReference>
<protein>
    <recommendedName>
        <fullName evidence="5">Phosphoserine phosphatase</fullName>
        <ecNumber evidence="4">3.1.3.3</ecNumber>
    </recommendedName>
    <alternativeName>
        <fullName evidence="11">O-phosphoserine phosphohydrolase</fullName>
    </alternativeName>
</protein>
<keyword evidence="10" id="KW-0718">Serine biosynthesis</keyword>
<evidence type="ECO:0000256" key="13">
    <source>
        <dbReference type="ARBA" id="ARBA00048523"/>
    </source>
</evidence>
<evidence type="ECO:0000256" key="9">
    <source>
        <dbReference type="ARBA" id="ARBA00022842"/>
    </source>
</evidence>
<dbReference type="SFLD" id="SFLDG01136">
    <property type="entry name" value="C1.6:_Phosphoserine_Phosphatas"/>
    <property type="match status" value="1"/>
</dbReference>
<dbReference type="InterPro" id="IPR023214">
    <property type="entry name" value="HAD_sf"/>
</dbReference>
<evidence type="ECO:0000256" key="3">
    <source>
        <dbReference type="ARBA" id="ARBA00009184"/>
    </source>
</evidence>
<organism evidence="14 15">
    <name type="scientific">Methylophilus flavus</name>
    <dbReference type="NCBI Taxonomy" id="640084"/>
    <lineage>
        <taxon>Bacteria</taxon>
        <taxon>Pseudomonadati</taxon>
        <taxon>Pseudomonadota</taxon>
        <taxon>Betaproteobacteria</taxon>
        <taxon>Nitrosomonadales</taxon>
        <taxon>Methylophilaceae</taxon>
        <taxon>Methylophilus</taxon>
    </lineage>
</organism>
<dbReference type="SUPFAM" id="SSF56784">
    <property type="entry name" value="HAD-like"/>
    <property type="match status" value="1"/>
</dbReference>
<dbReference type="Gene3D" id="3.40.50.1000">
    <property type="entry name" value="HAD superfamily/HAD-like"/>
    <property type="match status" value="1"/>
</dbReference>
<evidence type="ECO:0000313" key="15">
    <source>
        <dbReference type="Proteomes" id="UP001597206"/>
    </source>
</evidence>
<dbReference type="Pfam" id="PF12710">
    <property type="entry name" value="HAD"/>
    <property type="match status" value="1"/>
</dbReference>
<keyword evidence="6" id="KW-0028">Amino-acid biosynthesis</keyword>
<evidence type="ECO:0000256" key="11">
    <source>
        <dbReference type="ARBA" id="ARBA00031693"/>
    </source>
</evidence>
<dbReference type="EC" id="3.1.3.3" evidence="4"/>
<keyword evidence="7" id="KW-0479">Metal-binding</keyword>
<dbReference type="PANTHER" id="PTHR43344:SF2">
    <property type="entry name" value="PHOSPHOSERINE PHOSPHATASE"/>
    <property type="match status" value="1"/>
</dbReference>
<dbReference type="InterPro" id="IPR050582">
    <property type="entry name" value="HAD-like_SerB"/>
</dbReference>
<dbReference type="PANTHER" id="PTHR43344">
    <property type="entry name" value="PHOSPHOSERINE PHOSPHATASE"/>
    <property type="match status" value="1"/>
</dbReference>
<gene>
    <name evidence="14" type="primary">serB</name>
    <name evidence="14" type="ORF">ACFQ2T_05365</name>
</gene>
<evidence type="ECO:0000256" key="8">
    <source>
        <dbReference type="ARBA" id="ARBA00022801"/>
    </source>
</evidence>
<evidence type="ECO:0000256" key="7">
    <source>
        <dbReference type="ARBA" id="ARBA00022723"/>
    </source>
</evidence>
<dbReference type="NCBIfam" id="TIGR01488">
    <property type="entry name" value="HAD-SF-IB"/>
    <property type="match status" value="1"/>
</dbReference>
<comment type="catalytic activity">
    <reaction evidence="13">
        <text>O-phospho-D-serine + H2O = D-serine + phosphate</text>
        <dbReference type="Rhea" id="RHEA:24873"/>
        <dbReference type="ChEBI" id="CHEBI:15377"/>
        <dbReference type="ChEBI" id="CHEBI:35247"/>
        <dbReference type="ChEBI" id="CHEBI:43474"/>
        <dbReference type="ChEBI" id="CHEBI:58680"/>
        <dbReference type="EC" id="3.1.3.3"/>
    </reaction>
</comment>
<sequence length="279" mass="30394">MRLVVQGPAISMAHLTHIHGLVGGYTQFAQIAEHAYYLPVAQGDYLEVKAFCASQQIDCAVVEDAHRLQKFGLCVMDMDSTLISIECIDEIADMMNIKPQVAEITEAAMRGELDFSASLRKRVALLEGLPETALQQVIAERLRFNPGVEHWIATCQQHGIKTMVVSGGFTVFANYVKQTLGLDYAVSNTLEIVDGKLTGQVLGDIVDAQRKADELVKLRNQWGLTAQQTIAIGDGANDLKMMAAAEVGVAYHAKPVVQQQARYALNIVGLDGVVNLLTL</sequence>
<evidence type="ECO:0000313" key="14">
    <source>
        <dbReference type="EMBL" id="MFD1121922.1"/>
    </source>
</evidence>
<evidence type="ECO:0000256" key="4">
    <source>
        <dbReference type="ARBA" id="ARBA00012640"/>
    </source>
</evidence>
<dbReference type="InterPro" id="IPR004469">
    <property type="entry name" value="PSP"/>
</dbReference>
<comment type="caution">
    <text evidence="14">The sequence shown here is derived from an EMBL/GenBank/DDBJ whole genome shotgun (WGS) entry which is preliminary data.</text>
</comment>
<dbReference type="RefSeq" id="WP_379031527.1">
    <property type="nucleotide sequence ID" value="NZ_JBHTLN010000001.1"/>
</dbReference>
<dbReference type="Proteomes" id="UP001597206">
    <property type="component" value="Unassembled WGS sequence"/>
</dbReference>
<evidence type="ECO:0000256" key="2">
    <source>
        <dbReference type="ARBA" id="ARBA00005135"/>
    </source>
</evidence>
<evidence type="ECO:0000256" key="10">
    <source>
        <dbReference type="ARBA" id="ARBA00023299"/>
    </source>
</evidence>
<comment type="catalytic activity">
    <reaction evidence="12">
        <text>O-phospho-L-serine + H2O = L-serine + phosphate</text>
        <dbReference type="Rhea" id="RHEA:21208"/>
        <dbReference type="ChEBI" id="CHEBI:15377"/>
        <dbReference type="ChEBI" id="CHEBI:33384"/>
        <dbReference type="ChEBI" id="CHEBI:43474"/>
        <dbReference type="ChEBI" id="CHEBI:57524"/>
        <dbReference type="EC" id="3.1.3.3"/>
    </reaction>
</comment>
<proteinExistence type="inferred from homology"/>
<dbReference type="EMBL" id="JBHTLN010000001">
    <property type="protein sequence ID" value="MFD1121922.1"/>
    <property type="molecule type" value="Genomic_DNA"/>
</dbReference>
<dbReference type="CDD" id="cd07500">
    <property type="entry name" value="HAD_PSP"/>
    <property type="match status" value="1"/>
</dbReference>
<reference evidence="15" key="1">
    <citation type="journal article" date="2019" name="Int. J. Syst. Evol. Microbiol.">
        <title>The Global Catalogue of Microorganisms (GCM) 10K type strain sequencing project: providing services to taxonomists for standard genome sequencing and annotation.</title>
        <authorList>
            <consortium name="The Broad Institute Genomics Platform"/>
            <consortium name="The Broad Institute Genome Sequencing Center for Infectious Disease"/>
            <person name="Wu L."/>
            <person name="Ma J."/>
        </authorList>
    </citation>
    <scope>NUCLEOTIDE SEQUENCE [LARGE SCALE GENOMIC DNA]</scope>
    <source>
        <strain evidence="15">CCUG 58411</strain>
    </source>
</reference>
<dbReference type="InterPro" id="IPR036412">
    <property type="entry name" value="HAD-like_sf"/>
</dbReference>
<comment type="pathway">
    <text evidence="2">Amino-acid biosynthesis; L-serine biosynthesis; L-serine from 3-phospho-D-glycerate: step 3/3.</text>
</comment>
<evidence type="ECO:0000256" key="12">
    <source>
        <dbReference type="ARBA" id="ARBA00048138"/>
    </source>
</evidence>
<name>A0ABW3PDN1_9PROT</name>
<comment type="similarity">
    <text evidence="3">Belongs to the HAD-like hydrolase superfamily. SerB family.</text>
</comment>
<evidence type="ECO:0000256" key="6">
    <source>
        <dbReference type="ARBA" id="ARBA00022605"/>
    </source>
</evidence>
<comment type="cofactor">
    <cofactor evidence="1">
        <name>Mg(2+)</name>
        <dbReference type="ChEBI" id="CHEBI:18420"/>
    </cofactor>
</comment>
<evidence type="ECO:0000256" key="1">
    <source>
        <dbReference type="ARBA" id="ARBA00001946"/>
    </source>
</evidence>
<dbReference type="Gene3D" id="3.30.70.2020">
    <property type="match status" value="1"/>
</dbReference>
<dbReference type="SFLD" id="SFLDG01137">
    <property type="entry name" value="C1.6.1:_Phosphoserine_Phosphat"/>
    <property type="match status" value="1"/>
</dbReference>
<evidence type="ECO:0000256" key="5">
    <source>
        <dbReference type="ARBA" id="ARBA00015196"/>
    </source>
</evidence>
<dbReference type="SFLD" id="SFLDS00003">
    <property type="entry name" value="Haloacid_Dehalogenase"/>
    <property type="match status" value="1"/>
</dbReference>
<dbReference type="SFLD" id="SFLDF00029">
    <property type="entry name" value="phosphoserine_phosphatase"/>
    <property type="match status" value="1"/>
</dbReference>
<keyword evidence="15" id="KW-1185">Reference proteome</keyword>
<dbReference type="GO" id="GO:0016787">
    <property type="term" value="F:hydrolase activity"/>
    <property type="evidence" value="ECO:0007669"/>
    <property type="project" value="UniProtKB-KW"/>
</dbReference>
<keyword evidence="8 14" id="KW-0378">Hydrolase</keyword>
<keyword evidence="9" id="KW-0460">Magnesium</keyword>
<accession>A0ABW3PDN1</accession>